<dbReference type="Proteomes" id="UP001187531">
    <property type="component" value="Unassembled WGS sequence"/>
</dbReference>
<dbReference type="PROSITE" id="PS51365">
    <property type="entry name" value="RENAL_DIPEPTIDASE_2"/>
    <property type="match status" value="1"/>
</dbReference>
<comment type="cofactor">
    <cofactor evidence="1">
        <name>Zn(2+)</name>
        <dbReference type="ChEBI" id="CHEBI:29105"/>
    </cofactor>
</comment>
<comment type="catalytic activity">
    <reaction evidence="1">
        <text>an L-aminoacyl-L-amino acid + H2O = 2 an L-alpha-amino acid</text>
        <dbReference type="Rhea" id="RHEA:48940"/>
        <dbReference type="ChEBI" id="CHEBI:15377"/>
        <dbReference type="ChEBI" id="CHEBI:59869"/>
        <dbReference type="ChEBI" id="CHEBI:77460"/>
        <dbReference type="EC" id="3.4.13.19"/>
    </reaction>
</comment>
<dbReference type="SUPFAM" id="SSF51556">
    <property type="entry name" value="Metallo-dependent hydrolases"/>
    <property type="match status" value="1"/>
</dbReference>
<comment type="subcellular location">
    <subcellularLocation>
        <location evidence="1">Membrane</location>
        <topology evidence="1">Lipid-anchor</topology>
        <topology evidence="1">GPI-anchor</topology>
    </subcellularLocation>
</comment>
<dbReference type="AlphaFoldDB" id="A0AA88I4Y1"/>
<keyword evidence="1" id="KW-0479">Metal-binding</keyword>
<dbReference type="EMBL" id="JAVRJZ010000006">
    <property type="protein sequence ID" value="KAK2721263.1"/>
    <property type="molecule type" value="Genomic_DNA"/>
</dbReference>
<gene>
    <name evidence="2" type="ORF">QYM36_003517</name>
</gene>
<dbReference type="InterPro" id="IPR008257">
    <property type="entry name" value="Pept_M19"/>
</dbReference>
<dbReference type="PANTHER" id="PTHR10443">
    <property type="entry name" value="MICROSOMAL DIPEPTIDASE"/>
    <property type="match status" value="1"/>
</dbReference>
<evidence type="ECO:0000313" key="3">
    <source>
        <dbReference type="Proteomes" id="UP001187531"/>
    </source>
</evidence>
<comment type="caution">
    <text evidence="2">The sequence shown here is derived from an EMBL/GenBank/DDBJ whole genome shotgun (WGS) entry which is preliminary data.</text>
</comment>
<keyword evidence="1" id="KW-1015">Disulfide bond</keyword>
<keyword evidence="1" id="KW-0378">Hydrolase</keyword>
<evidence type="ECO:0000256" key="1">
    <source>
        <dbReference type="RuleBase" id="RU341113"/>
    </source>
</evidence>
<dbReference type="GO" id="GO:0046872">
    <property type="term" value="F:metal ion binding"/>
    <property type="evidence" value="ECO:0007669"/>
    <property type="project" value="UniProtKB-UniRule"/>
</dbReference>
<dbReference type="InterPro" id="IPR032466">
    <property type="entry name" value="Metal_Hydrolase"/>
</dbReference>
<proteinExistence type="inferred from homology"/>
<keyword evidence="1" id="KW-0224">Dipeptidase</keyword>
<protein>
    <recommendedName>
        <fullName evidence="1">Dipeptidase</fullName>
        <ecNumber evidence="1">3.4.13.19</ecNumber>
    </recommendedName>
</protein>
<reference evidence="2" key="1">
    <citation type="submission" date="2023-07" db="EMBL/GenBank/DDBJ databases">
        <title>Chromosome-level genome assembly of Artemia franciscana.</title>
        <authorList>
            <person name="Jo E."/>
        </authorList>
    </citation>
    <scope>NUCLEOTIDE SEQUENCE</scope>
    <source>
        <tissue evidence="2">Whole body</tissue>
    </source>
</reference>
<keyword evidence="1" id="KW-0449">Lipoprotein</keyword>
<comment type="similarity">
    <text evidence="1">Belongs to the metallo-dependent hydrolases superfamily. Peptidase M19 family.</text>
</comment>
<dbReference type="Gene3D" id="3.20.20.140">
    <property type="entry name" value="Metal-dependent hydrolases"/>
    <property type="match status" value="1"/>
</dbReference>
<evidence type="ECO:0000313" key="2">
    <source>
        <dbReference type="EMBL" id="KAK2721263.1"/>
    </source>
</evidence>
<dbReference type="GO" id="GO:0006508">
    <property type="term" value="P:proteolysis"/>
    <property type="evidence" value="ECO:0007669"/>
    <property type="project" value="UniProtKB-KW"/>
</dbReference>
<keyword evidence="1" id="KW-0325">Glycoprotein</keyword>
<dbReference type="PROSITE" id="PS00869">
    <property type="entry name" value="RENAL_DIPEPTIDASE_1"/>
    <property type="match status" value="1"/>
</dbReference>
<name>A0AA88I4Y1_ARTSF</name>
<feature type="non-terminal residue" evidence="2">
    <location>
        <position position="1"/>
    </location>
</feature>
<comment type="subunit">
    <text evidence="1">Homodimer; disulfide-linked.</text>
</comment>
<sequence length="181" mass="19940">FWAAYVPCEAQDLDAVRLTLEQIDIIKRMTIQYSNYLTLVNTSQGIEDAFKNGKIASILGVEGGHLIGNSLGVLRMYYDLGVRMLTLTHTCSTPWADTAMRESGKEQFLFPSKKQGITAYGKGVIKEMNRLGMLIDLSHVSKATMHDVLAGSCAPVVFSHSSARALCNTTRNVPDEVLKKL</sequence>
<accession>A0AA88I4Y1</accession>
<feature type="non-terminal residue" evidence="2">
    <location>
        <position position="181"/>
    </location>
</feature>
<organism evidence="2 3">
    <name type="scientific">Artemia franciscana</name>
    <name type="common">Brine shrimp</name>
    <name type="synonym">Artemia sanfranciscana</name>
    <dbReference type="NCBI Taxonomy" id="6661"/>
    <lineage>
        <taxon>Eukaryota</taxon>
        <taxon>Metazoa</taxon>
        <taxon>Ecdysozoa</taxon>
        <taxon>Arthropoda</taxon>
        <taxon>Crustacea</taxon>
        <taxon>Branchiopoda</taxon>
        <taxon>Anostraca</taxon>
        <taxon>Artemiidae</taxon>
        <taxon>Artemia</taxon>
    </lineage>
</organism>
<keyword evidence="1" id="KW-0336">GPI-anchor</keyword>
<dbReference type="Pfam" id="PF01244">
    <property type="entry name" value="Peptidase_M19"/>
    <property type="match status" value="1"/>
</dbReference>
<dbReference type="GO" id="GO:0098552">
    <property type="term" value="C:side of membrane"/>
    <property type="evidence" value="ECO:0007669"/>
    <property type="project" value="UniProtKB-KW"/>
</dbReference>
<dbReference type="GO" id="GO:0070573">
    <property type="term" value="F:metallodipeptidase activity"/>
    <property type="evidence" value="ECO:0007669"/>
    <property type="project" value="InterPro"/>
</dbReference>
<keyword evidence="1" id="KW-0472">Membrane</keyword>
<dbReference type="EC" id="3.4.13.19" evidence="1"/>
<keyword evidence="3" id="KW-1185">Reference proteome</keyword>
<dbReference type="InterPro" id="IPR000180">
    <property type="entry name" value="Dipep_AS"/>
</dbReference>
<dbReference type="PANTHER" id="PTHR10443:SF12">
    <property type="entry name" value="DIPEPTIDASE"/>
    <property type="match status" value="1"/>
</dbReference>
<keyword evidence="1" id="KW-0645">Protease</keyword>
<keyword evidence="1" id="KW-0482">Metalloprotease</keyword>
<keyword evidence="1" id="KW-0862">Zinc</keyword>